<evidence type="ECO:0000313" key="2">
    <source>
        <dbReference type="EMBL" id="MCV2873980.1"/>
    </source>
</evidence>
<evidence type="ECO:0000256" key="1">
    <source>
        <dbReference type="SAM" id="Phobius"/>
    </source>
</evidence>
<name>A0ABT2ZS52_9RHOB</name>
<dbReference type="EMBL" id="JAOWKZ010000004">
    <property type="protein sequence ID" value="MCV2873980.1"/>
    <property type="molecule type" value="Genomic_DNA"/>
</dbReference>
<keyword evidence="1" id="KW-1133">Transmembrane helix</keyword>
<dbReference type="InterPro" id="IPR039535">
    <property type="entry name" value="ASST-like"/>
</dbReference>
<proteinExistence type="predicted"/>
<keyword evidence="1" id="KW-0472">Membrane</keyword>
<dbReference type="Proteomes" id="UP001652564">
    <property type="component" value="Unassembled WGS sequence"/>
</dbReference>
<evidence type="ECO:0000313" key="3">
    <source>
        <dbReference type="Proteomes" id="UP001652564"/>
    </source>
</evidence>
<keyword evidence="1" id="KW-0812">Transmembrane</keyword>
<dbReference type="Pfam" id="PF14269">
    <property type="entry name" value="Arylsulfotran_2"/>
    <property type="match status" value="1"/>
</dbReference>
<protein>
    <submittedName>
        <fullName evidence="2">Arylsulfotransferase family protein</fullName>
    </submittedName>
</protein>
<feature type="transmembrane region" description="Helical" evidence="1">
    <location>
        <begin position="12"/>
        <end position="33"/>
    </location>
</feature>
<accession>A0ABT2ZS52</accession>
<comment type="caution">
    <text evidence="2">The sequence shown here is derived from an EMBL/GenBank/DDBJ whole genome shotgun (WGS) entry which is preliminary data.</text>
</comment>
<gene>
    <name evidence="2" type="ORF">OEZ71_16910</name>
</gene>
<sequence>MERFLSRKIELRWLIAVIILMLLLSWAFGWMVFHRASGGQRFGPVAAAAVTIAKVPTTVKQILSGELLLDQHEVKAEFDEPFGFTFARTPANPQYVLVSRYNGDIGWSVVELYREGEGAPLHRWTFDDPQTFAFEGGNGFSKPPLEGDSSSLRTQHPVLMADGSIILNNHYGALYRVNACGTPYWVNAEFAFHHSTEMSPDGTIWTPGTAPTPVKGYGWGPNTFDDHIVQLNPDGEILYAKSVLEMLVDAGLENRAYDYDNAVLDPLHLNDIEPVTFDGEIAKRGDVLLSIGHLNMALLFRPSTDKVIWHSQDRIMHQHDVDMLAPDVISMYDNRRKTAERGAPIVLGTNELVRFELPGREAESFFREQMQSMDIRSFNQSLTDLIPGAGRMIEETSRARLIKFGEDGSLDWVFVNRSDNGKLWIMNWSRYIPKAQGDAALKALQAAGC</sequence>
<keyword evidence="3" id="KW-1185">Reference proteome</keyword>
<dbReference type="RefSeq" id="WP_263741235.1">
    <property type="nucleotide sequence ID" value="NZ_JAOWKZ010000004.1"/>
</dbReference>
<organism evidence="2 3">
    <name type="scientific">Albidovulum litorale</name>
    <dbReference type="NCBI Taxonomy" id="2984134"/>
    <lineage>
        <taxon>Bacteria</taxon>
        <taxon>Pseudomonadati</taxon>
        <taxon>Pseudomonadota</taxon>
        <taxon>Alphaproteobacteria</taxon>
        <taxon>Rhodobacterales</taxon>
        <taxon>Paracoccaceae</taxon>
        <taxon>Albidovulum</taxon>
    </lineage>
</organism>
<reference evidence="2 3" key="1">
    <citation type="submission" date="2022-10" db="EMBL/GenBank/DDBJ databases">
        <title>Defluviimonas sp. nov., isolated from ocean surface sediments.</title>
        <authorList>
            <person name="He W."/>
            <person name="Wang L."/>
            <person name="Zhang D.-F."/>
        </authorList>
    </citation>
    <scope>NUCLEOTIDE SEQUENCE [LARGE SCALE GENOMIC DNA]</scope>
    <source>
        <strain evidence="2 3">WL0050</strain>
    </source>
</reference>